<dbReference type="InterPro" id="IPR051448">
    <property type="entry name" value="CdaR-like_regulators"/>
</dbReference>
<dbReference type="InterPro" id="IPR042070">
    <property type="entry name" value="PucR_C-HTH_sf"/>
</dbReference>
<dbReference type="InterPro" id="IPR008599">
    <property type="entry name" value="Diacid_rec"/>
</dbReference>
<gene>
    <name evidence="5" type="ORF">EC841_108235</name>
</gene>
<comment type="caution">
    <text evidence="5">The sequence shown here is derived from an EMBL/GenBank/DDBJ whole genome shotgun (WGS) entry which is preliminary data.</text>
</comment>
<organism evidence="5 6">
    <name type="scientific">Raoultella ornithinolytica</name>
    <name type="common">Klebsiella ornithinolytica</name>
    <dbReference type="NCBI Taxonomy" id="54291"/>
    <lineage>
        <taxon>Bacteria</taxon>
        <taxon>Pseudomonadati</taxon>
        <taxon>Pseudomonadota</taxon>
        <taxon>Gammaproteobacteria</taxon>
        <taxon>Enterobacterales</taxon>
        <taxon>Enterobacteriaceae</taxon>
        <taxon>Klebsiella/Raoultella group</taxon>
        <taxon>Raoultella</taxon>
    </lineage>
</organism>
<dbReference type="Pfam" id="PF13556">
    <property type="entry name" value="HTH_30"/>
    <property type="match status" value="1"/>
</dbReference>
<dbReference type="Gene3D" id="1.10.10.2840">
    <property type="entry name" value="PucR C-terminal helix-turn-helix domain"/>
    <property type="match status" value="1"/>
</dbReference>
<dbReference type="EMBL" id="SLYQ01000008">
    <property type="protein sequence ID" value="TCQ71220.1"/>
    <property type="molecule type" value="Genomic_DNA"/>
</dbReference>
<dbReference type="Pfam" id="PF05651">
    <property type="entry name" value="Diacid_rec"/>
    <property type="match status" value="1"/>
</dbReference>
<dbReference type="RefSeq" id="WP_132513954.1">
    <property type="nucleotide sequence ID" value="NZ_SLYQ01000008.1"/>
</dbReference>
<dbReference type="Pfam" id="PF17853">
    <property type="entry name" value="GGDEF_2"/>
    <property type="match status" value="1"/>
</dbReference>
<evidence type="ECO:0000259" key="4">
    <source>
        <dbReference type="Pfam" id="PF17853"/>
    </source>
</evidence>
<evidence type="ECO:0000313" key="6">
    <source>
        <dbReference type="Proteomes" id="UP000295263"/>
    </source>
</evidence>
<dbReference type="AlphaFoldDB" id="A0ABD7QEL8"/>
<protein>
    <submittedName>
        <fullName evidence="5">Sugar diacid utilization regulator</fullName>
    </submittedName>
</protein>
<reference evidence="5 6" key="1">
    <citation type="submission" date="2019-03" db="EMBL/GenBank/DDBJ databases">
        <title>Genomic analyses of the natural microbiome of Caenorhabditis elegans.</title>
        <authorList>
            <person name="Samuel B."/>
        </authorList>
    </citation>
    <scope>NUCLEOTIDE SEQUENCE [LARGE SCALE GENOMIC DNA]</scope>
    <source>
        <strain evidence="5 6">JUb54</strain>
    </source>
</reference>
<feature type="domain" description="PucR C-terminal helix-turn-helix" evidence="3">
    <location>
        <begin position="311"/>
        <end position="367"/>
    </location>
</feature>
<name>A0ABD7QEL8_RAOOR</name>
<dbReference type="InterPro" id="IPR025736">
    <property type="entry name" value="PucR_C-HTH_dom"/>
</dbReference>
<comment type="similarity">
    <text evidence="1">Belongs to the CdaR family.</text>
</comment>
<dbReference type="Proteomes" id="UP000295263">
    <property type="component" value="Unassembled WGS sequence"/>
</dbReference>
<evidence type="ECO:0000259" key="2">
    <source>
        <dbReference type="Pfam" id="PF05651"/>
    </source>
</evidence>
<feature type="domain" description="CdaR GGDEF-like" evidence="4">
    <location>
        <begin position="141"/>
        <end position="261"/>
    </location>
</feature>
<evidence type="ECO:0000256" key="1">
    <source>
        <dbReference type="ARBA" id="ARBA00006754"/>
    </source>
</evidence>
<dbReference type="InterPro" id="IPR041522">
    <property type="entry name" value="CdaR_GGDEF"/>
</dbReference>
<evidence type="ECO:0000313" key="5">
    <source>
        <dbReference type="EMBL" id="TCQ71220.1"/>
    </source>
</evidence>
<feature type="domain" description="Putative sugar diacid recognition" evidence="2">
    <location>
        <begin position="3"/>
        <end position="136"/>
    </location>
</feature>
<evidence type="ECO:0000259" key="3">
    <source>
        <dbReference type="Pfam" id="PF13556"/>
    </source>
</evidence>
<sequence>MIITTALANEIVTRAMAIIHHNVNVIDHHGQIIASGERHRIGEQHEIAREVIRTGKRICIHNTAEAARFQNVHPGINHPIIFADRVVMVVGISGDPSAISRYAELAVLTAELLVRQAMEMRETNWRQRLRDTLFCQYLEQGESHPGQEALRRLAELGFTFDTPLVPVVVTIQVEQRHLSEILSTLLREFSQLAGVREVILLGSNEILILDALNEPQETLLKGIEFILSTQISHYHIGVGVQADSAPDIREAIRFARSVIEVGSKVQPQRQIYYFREMAMLCLFRVLEDSYMVNFFNNNVRQLLEHDSGEALLDTLACFIANNAEPGKTSLQLGIHRNTLTYRLQQIKKHIQLDPMVFTDLVQLSVSVHCYRRQNPRQSEWIDTLS</sequence>
<accession>A0ABD7QEL8</accession>
<dbReference type="PANTHER" id="PTHR33744">
    <property type="entry name" value="CARBOHYDRATE DIACID REGULATOR"/>
    <property type="match status" value="1"/>
</dbReference>
<proteinExistence type="inferred from homology"/>
<dbReference type="PANTHER" id="PTHR33744:SF15">
    <property type="entry name" value="CARBOHYDRATE DIACID REGULATOR"/>
    <property type="match status" value="1"/>
</dbReference>